<evidence type="ECO:0000313" key="2">
    <source>
        <dbReference type="EMBL" id="AXI81736.1"/>
    </source>
</evidence>
<name>A0A345T6Y1_9ACTN</name>
<evidence type="ECO:0000259" key="1">
    <source>
        <dbReference type="Pfam" id="PF11706"/>
    </source>
</evidence>
<dbReference type="InterPro" id="IPR010852">
    <property type="entry name" value="ABATE"/>
</dbReference>
<evidence type="ECO:0000313" key="3">
    <source>
        <dbReference type="Proteomes" id="UP000249340"/>
    </source>
</evidence>
<dbReference type="PANTHER" id="PTHR35525">
    <property type="entry name" value="BLL6575 PROTEIN"/>
    <property type="match status" value="1"/>
</dbReference>
<dbReference type="Proteomes" id="UP000249340">
    <property type="component" value="Chromosome"/>
</dbReference>
<sequence>MALGAGWLCLDFIRTLRHRGTDAVSEELADPADLAAWVRQCVPSAVGSAVPSADAARVGEARRLREAVHQLVQAARGPGGAGACGREALECVNRAAARPVPTPSLDPSGGIRWRADDPVDAALSLVARDALDLATSASATRVRQCAGPLCGALFLDGSRPGTRRWCAMGVCGNAAKKQALRTRSAR</sequence>
<protein>
    <recommendedName>
        <fullName evidence="1">Zinc finger CGNR domain-containing protein</fullName>
    </recommendedName>
</protein>
<dbReference type="Gene3D" id="1.10.3300.10">
    <property type="entry name" value="Jann2411-like domain"/>
    <property type="match status" value="1"/>
</dbReference>
<dbReference type="Pfam" id="PF11706">
    <property type="entry name" value="zf-CGNR"/>
    <property type="match status" value="1"/>
</dbReference>
<gene>
    <name evidence="2" type="ORF">C7M71_028525</name>
</gene>
<proteinExistence type="predicted"/>
<dbReference type="SUPFAM" id="SSF160904">
    <property type="entry name" value="Jann2411-like"/>
    <property type="match status" value="1"/>
</dbReference>
<accession>A0A345T6Y1</accession>
<dbReference type="KEGG" id="stri:C7M71_028525"/>
<reference evidence="3" key="1">
    <citation type="submission" date="2018-07" db="EMBL/GenBank/DDBJ databases">
        <title>Streptacidiphilus bronchialis DSM 106435 chromosome.</title>
        <authorList>
            <person name="Batra D."/>
            <person name="Gulvik C.A."/>
        </authorList>
    </citation>
    <scope>NUCLEOTIDE SEQUENCE [LARGE SCALE GENOMIC DNA]</scope>
    <source>
        <strain evidence="3">DSM 106435</strain>
    </source>
</reference>
<dbReference type="AlphaFoldDB" id="A0A345T6Y1"/>
<dbReference type="InterPro" id="IPR021005">
    <property type="entry name" value="Znf_CGNR"/>
</dbReference>
<feature type="domain" description="Zinc finger CGNR" evidence="1">
    <location>
        <begin position="141"/>
        <end position="183"/>
    </location>
</feature>
<dbReference type="Pfam" id="PF07336">
    <property type="entry name" value="ABATE"/>
    <property type="match status" value="1"/>
</dbReference>
<dbReference type="EMBL" id="CP031264">
    <property type="protein sequence ID" value="AXI81736.1"/>
    <property type="molecule type" value="Genomic_DNA"/>
</dbReference>
<organism evidence="2 3">
    <name type="scientific">Peterkaempfera bronchialis</name>
    <dbReference type="NCBI Taxonomy" id="2126346"/>
    <lineage>
        <taxon>Bacteria</taxon>
        <taxon>Bacillati</taxon>
        <taxon>Actinomycetota</taxon>
        <taxon>Actinomycetes</taxon>
        <taxon>Kitasatosporales</taxon>
        <taxon>Streptomycetaceae</taxon>
        <taxon>Peterkaempfera</taxon>
    </lineage>
</organism>
<dbReference type="PANTHER" id="PTHR35525:SF3">
    <property type="entry name" value="BLL6575 PROTEIN"/>
    <property type="match status" value="1"/>
</dbReference>
<dbReference type="OrthoDB" id="123307at2"/>
<dbReference type="InterPro" id="IPR023286">
    <property type="entry name" value="ABATE_dom_sf"/>
</dbReference>
<keyword evidence="3" id="KW-1185">Reference proteome</keyword>